<dbReference type="GO" id="GO:0005525">
    <property type="term" value="F:GTP binding"/>
    <property type="evidence" value="ECO:0007669"/>
    <property type="project" value="UniProtKB-KW"/>
</dbReference>
<proteinExistence type="inferred from homology"/>
<comment type="function">
    <text evidence="12">Catalyzes the conversion of uracil and 5-phospho-alpha-D-ribose 1-diphosphate (PRPP) to UMP and diphosphate.</text>
</comment>
<dbReference type="GO" id="GO:0004845">
    <property type="term" value="F:uracil phosphoribosyltransferase activity"/>
    <property type="evidence" value="ECO:0007669"/>
    <property type="project" value="UniProtKB-EC"/>
</dbReference>
<dbReference type="CDD" id="cd06223">
    <property type="entry name" value="PRTases_typeI"/>
    <property type="match status" value="1"/>
</dbReference>
<dbReference type="Gene3D" id="3.40.50.2020">
    <property type="match status" value="1"/>
</dbReference>
<keyword evidence="9" id="KW-0342">GTP-binding</keyword>
<dbReference type="PANTHER" id="PTHR43363">
    <property type="entry name" value="HYPOXANTHINE PHOSPHORIBOSYLTRANSFERASE"/>
    <property type="match status" value="1"/>
</dbReference>
<comment type="cofactor">
    <cofactor evidence="1">
        <name>Mg(2+)</name>
        <dbReference type="ChEBI" id="CHEBI:18420"/>
    </cofactor>
</comment>
<evidence type="ECO:0000256" key="13">
    <source>
        <dbReference type="ARBA" id="ARBA00072146"/>
    </source>
</evidence>
<keyword evidence="6 16" id="KW-0328">Glycosyltransferase</keyword>
<dbReference type="Proteomes" id="UP000005580">
    <property type="component" value="Unassembled WGS sequence"/>
</dbReference>
<dbReference type="InterPro" id="IPR000836">
    <property type="entry name" value="PRTase_dom"/>
</dbReference>
<evidence type="ECO:0000259" key="15">
    <source>
        <dbReference type="Pfam" id="PF14681"/>
    </source>
</evidence>
<comment type="caution">
    <text evidence="16">The sequence shown here is derived from an EMBL/GenBank/DDBJ whole genome shotgun (WGS) entry which is preliminary data.</text>
</comment>
<evidence type="ECO:0000256" key="8">
    <source>
        <dbReference type="ARBA" id="ARBA00022741"/>
    </source>
</evidence>
<dbReference type="FunFam" id="3.40.50.2020:FF:000023">
    <property type="entry name" value="Probable uracil phosphoribosyltransferase"/>
    <property type="match status" value="1"/>
</dbReference>
<keyword evidence="17" id="KW-1185">Reference proteome</keyword>
<evidence type="ECO:0000256" key="14">
    <source>
        <dbReference type="ARBA" id="ARBA00079807"/>
    </source>
</evidence>
<comment type="similarity">
    <text evidence="3">Belongs to the UPRTase family.</text>
</comment>
<keyword evidence="8" id="KW-0547">Nucleotide-binding</keyword>
<organism evidence="16 17">
    <name type="scientific">Hoylesella oralis ATCC 33269</name>
    <dbReference type="NCBI Taxonomy" id="873533"/>
    <lineage>
        <taxon>Bacteria</taxon>
        <taxon>Pseudomonadati</taxon>
        <taxon>Bacteroidota</taxon>
        <taxon>Bacteroidia</taxon>
        <taxon>Bacteroidales</taxon>
        <taxon>Prevotellaceae</taxon>
        <taxon>Hoylesella</taxon>
    </lineage>
</organism>
<evidence type="ECO:0000256" key="3">
    <source>
        <dbReference type="ARBA" id="ARBA00009516"/>
    </source>
</evidence>
<dbReference type="AlphaFoldDB" id="E7RMP0"/>
<dbReference type="EMBL" id="AEPE02000002">
    <property type="protein sequence ID" value="EFZ38021.1"/>
    <property type="molecule type" value="Genomic_DNA"/>
</dbReference>
<accession>E7RMP0</accession>
<protein>
    <recommendedName>
        <fullName evidence="13">Uracil phosphoribosyltransferase</fullName>
        <ecNumber evidence="4">2.4.2.9</ecNumber>
    </recommendedName>
    <alternativeName>
        <fullName evidence="10">UMP pyrophosphorylase</fullName>
    </alternativeName>
    <alternativeName>
        <fullName evidence="14">UPRTase</fullName>
    </alternativeName>
</protein>
<evidence type="ECO:0000256" key="1">
    <source>
        <dbReference type="ARBA" id="ARBA00001946"/>
    </source>
</evidence>
<evidence type="ECO:0000256" key="11">
    <source>
        <dbReference type="ARBA" id="ARBA00052919"/>
    </source>
</evidence>
<dbReference type="NCBIfam" id="NF001097">
    <property type="entry name" value="PRK00129.1"/>
    <property type="match status" value="1"/>
</dbReference>
<dbReference type="HOGENOM" id="CLU_067096_2_0_10"/>
<evidence type="ECO:0000313" key="17">
    <source>
        <dbReference type="Proteomes" id="UP000005580"/>
    </source>
</evidence>
<dbReference type="eggNOG" id="COG0035">
    <property type="taxonomic scope" value="Bacteria"/>
</dbReference>
<gene>
    <name evidence="16" type="primary">upp</name>
    <name evidence="16" type="ORF">HMPREF0663_10390</name>
</gene>
<evidence type="ECO:0000256" key="7">
    <source>
        <dbReference type="ARBA" id="ARBA00022679"/>
    </source>
</evidence>
<keyword evidence="7 16" id="KW-0808">Transferase</keyword>
<evidence type="ECO:0000256" key="6">
    <source>
        <dbReference type="ARBA" id="ARBA00022676"/>
    </source>
</evidence>
<sequence>MAKIDGFFIILHAESWMCVPDTGLRHLQKTSDKEQLLDARNPKVNTMEIINFSEVNSIINQYLAEMRDVEYQKNRLLFRNNIQRIGEYEAFEISKTLDYESKEIATPLGISKVNVPTDKIVLATIFRAGLPFHNGFLNIFDHAGNAFVSAYREYTDAEHHNVGIHVEYLATPSIDQKTLIIADPMLATGGSMELGYKAFLTKGTPKRIHVACVIATPEGIDHICKTFPEDKTTIWCAAIDPGMNEHKYIVPGFGDAGDLCYGDKL</sequence>
<evidence type="ECO:0000256" key="12">
    <source>
        <dbReference type="ARBA" id="ARBA00056901"/>
    </source>
</evidence>
<evidence type="ECO:0000256" key="5">
    <source>
        <dbReference type="ARBA" id="ARBA00022533"/>
    </source>
</evidence>
<evidence type="ECO:0000256" key="2">
    <source>
        <dbReference type="ARBA" id="ARBA00005180"/>
    </source>
</evidence>
<comment type="pathway">
    <text evidence="2">Pyrimidine metabolism; UMP biosynthesis via salvage pathway; UMP from uracil: step 1/1.</text>
</comment>
<dbReference type="PANTHER" id="PTHR43363:SF1">
    <property type="entry name" value="HYPOXANTHINE-GUANINE PHOSPHORIBOSYLTRANSFERASE"/>
    <property type="match status" value="1"/>
</dbReference>
<evidence type="ECO:0000256" key="10">
    <source>
        <dbReference type="ARBA" id="ARBA00031082"/>
    </source>
</evidence>
<reference evidence="16" key="1">
    <citation type="submission" date="2011-01" db="EMBL/GenBank/DDBJ databases">
        <authorList>
            <person name="Muzny D."/>
            <person name="Qin X."/>
            <person name="Buhay C."/>
            <person name="Dugan-Rocha S."/>
            <person name="Ding Y."/>
            <person name="Chen G."/>
            <person name="Hawes A."/>
            <person name="Holder M."/>
            <person name="Jhangiani S."/>
            <person name="Johnson A."/>
            <person name="Khan Z."/>
            <person name="Li Z."/>
            <person name="Liu W."/>
            <person name="Liu X."/>
            <person name="Perez L."/>
            <person name="Shen H."/>
            <person name="Wang Q."/>
            <person name="Watt J."/>
            <person name="Xi L."/>
            <person name="Xin Y."/>
            <person name="Zhou J."/>
            <person name="Deng J."/>
            <person name="Jiang H."/>
            <person name="Liu Y."/>
            <person name="Qu J."/>
            <person name="Song X.-Z."/>
            <person name="Zhang L."/>
            <person name="Villasana D."/>
            <person name="Johnson A."/>
            <person name="Liu J."/>
            <person name="Liyanage D."/>
            <person name="Lorensuhewa L."/>
            <person name="Robinson T."/>
            <person name="Song A."/>
            <person name="Song B.-B."/>
            <person name="Dinh H."/>
            <person name="Thornton R."/>
            <person name="Coyle M."/>
            <person name="Francisco L."/>
            <person name="Jackson L."/>
            <person name="Javaid M."/>
            <person name="Korchina V."/>
            <person name="Kovar C."/>
            <person name="Mata R."/>
            <person name="Mathew T."/>
            <person name="Ngo R."/>
            <person name="Nguyen L."/>
            <person name="Nguyen N."/>
            <person name="Okwuonu G."/>
            <person name="Ongeri F."/>
            <person name="Pham C."/>
            <person name="Simmons D."/>
            <person name="Wilczek-Boney K."/>
            <person name="Hale W."/>
            <person name="Jakkamsetti A."/>
            <person name="Pham P."/>
            <person name="Ruth R."/>
            <person name="San Lucas F."/>
            <person name="Warren J."/>
            <person name="Zhang J."/>
            <person name="Zhao Z."/>
            <person name="Zhou C."/>
            <person name="Zhu D."/>
            <person name="Lee S."/>
            <person name="Bess C."/>
            <person name="Blankenburg K."/>
            <person name="Forbes L."/>
            <person name="Fu Q."/>
            <person name="Gubbala S."/>
            <person name="Hirani K."/>
            <person name="Jayaseelan J.C."/>
            <person name="Lara F."/>
            <person name="Munidasa M."/>
            <person name="Palculict T."/>
            <person name="Patil S."/>
            <person name="Pu L.-L."/>
            <person name="Saada N."/>
            <person name="Tang L."/>
            <person name="Weissenberger G."/>
            <person name="Zhu Y."/>
            <person name="Hemphill L."/>
            <person name="Shang Y."/>
            <person name="Youmans B."/>
            <person name="Ayvaz T."/>
            <person name="Ross M."/>
            <person name="Santibanez J."/>
            <person name="Aqrawi P."/>
            <person name="Gross S."/>
            <person name="Joshi V."/>
            <person name="Fowler G."/>
            <person name="Nazareth L."/>
            <person name="Reid J."/>
            <person name="Worley K."/>
            <person name="Petrosino J."/>
            <person name="Highlander S."/>
            <person name="Gibbs R."/>
        </authorList>
    </citation>
    <scope>NUCLEOTIDE SEQUENCE [LARGE SCALE GENOMIC DNA]</scope>
    <source>
        <strain evidence="16">ATCC 33269</strain>
    </source>
</reference>
<evidence type="ECO:0000256" key="4">
    <source>
        <dbReference type="ARBA" id="ARBA00011894"/>
    </source>
</evidence>
<dbReference type="Pfam" id="PF14681">
    <property type="entry name" value="UPRTase"/>
    <property type="match status" value="1"/>
</dbReference>
<dbReference type="SUPFAM" id="SSF53271">
    <property type="entry name" value="PRTase-like"/>
    <property type="match status" value="1"/>
</dbReference>
<dbReference type="InterPro" id="IPR029057">
    <property type="entry name" value="PRTase-like"/>
</dbReference>
<name>E7RMP0_9BACT</name>
<feature type="domain" description="Phosphoribosyltransferase" evidence="15">
    <location>
        <begin position="58"/>
        <end position="262"/>
    </location>
</feature>
<evidence type="ECO:0000256" key="9">
    <source>
        <dbReference type="ARBA" id="ARBA00023134"/>
    </source>
</evidence>
<comment type="catalytic activity">
    <reaction evidence="11">
        <text>UMP + diphosphate = 5-phospho-alpha-D-ribose 1-diphosphate + uracil</text>
        <dbReference type="Rhea" id="RHEA:13017"/>
        <dbReference type="ChEBI" id="CHEBI:17568"/>
        <dbReference type="ChEBI" id="CHEBI:33019"/>
        <dbReference type="ChEBI" id="CHEBI:57865"/>
        <dbReference type="ChEBI" id="CHEBI:58017"/>
        <dbReference type="EC" id="2.4.2.9"/>
    </reaction>
</comment>
<dbReference type="EC" id="2.4.2.9" evidence="4"/>
<keyword evidence="5" id="KW-0021">Allosteric enzyme</keyword>
<evidence type="ECO:0000313" key="16">
    <source>
        <dbReference type="EMBL" id="EFZ38021.1"/>
    </source>
</evidence>
<dbReference type="STRING" id="28134.SAMN05444288_0473"/>